<protein>
    <submittedName>
        <fullName evidence="1">Class I SAM-dependent methyltransferase</fullName>
        <ecNumber evidence="1">2.1.1.-</ecNumber>
    </submittedName>
</protein>
<dbReference type="AlphaFoldDB" id="A0AAF0GZ98"/>
<dbReference type="InterPro" id="IPR029063">
    <property type="entry name" value="SAM-dependent_MTases_sf"/>
</dbReference>
<dbReference type="EC" id="2.1.1.-" evidence="1"/>
<gene>
    <name evidence="1" type="ORF">CFBP5506_14280</name>
</gene>
<dbReference type="RefSeq" id="WP_080793719.1">
    <property type="nucleotide sequence ID" value="NZ_CP122963.1"/>
</dbReference>
<dbReference type="Gene3D" id="3.40.50.150">
    <property type="entry name" value="Vaccinia Virus protein VP39"/>
    <property type="match status" value="1"/>
</dbReference>
<evidence type="ECO:0000313" key="1">
    <source>
        <dbReference type="EMBL" id="WGM60854.1"/>
    </source>
</evidence>
<name>A0AAF0GZ98_AGRTU</name>
<reference evidence="1" key="2">
    <citation type="submission" date="2023-04" db="EMBL/GenBank/DDBJ databases">
        <title>Complete genome sequence of Agrobacterium salinitolerans CFBP5506.</title>
        <authorList>
            <person name="Yen H.-C."/>
            <person name="Yan X.-H."/>
            <person name="Lai E.-M."/>
            <person name="Kuo C.-H."/>
        </authorList>
    </citation>
    <scope>NUCLEOTIDE SEQUENCE</scope>
    <source>
        <strain evidence="1">CFBP5506</strain>
    </source>
</reference>
<accession>A0AAF0GZ98</accession>
<proteinExistence type="predicted"/>
<keyword evidence="1" id="KW-0808">Transferase</keyword>
<dbReference type="EMBL" id="CP122963">
    <property type="protein sequence ID" value="WGM60854.1"/>
    <property type="molecule type" value="Genomic_DNA"/>
</dbReference>
<dbReference type="SUPFAM" id="SSF53335">
    <property type="entry name" value="S-adenosyl-L-methionine-dependent methyltransferases"/>
    <property type="match status" value="1"/>
</dbReference>
<sequence>MEDKRQLQNLGPHYQFDQEMGIFKREDYAGIAYSDGDEAERQLEKIIAATTDLTVLSNCLREQCVDWTTTYHLSPLRANILRPFTESLSGSDVLEIGAGCGAITRFLGECGAFVVALEGSIRRAKITRLRTNDLENVSVLAERFSDFQTDKRFDIITLIGVLEYACLYSPAQDPVAEMLGAVRRLLKPGGQLVIAIENQLGLKYFAGSKEDHLGQRMLGIEDRYESGGVRTFGRADLERRVLASGFAETELFLPFPDYKFPVSIISSRGFEFERFDAAALAAQSVKRDPQLPHTPLFAPELVWRQLAKNGIASDLSNSFLLLAKTNIDSPRQQEALAFHYSTARKGIYCKESIFLPKQNGDIVVRSKRLQLKDEVGSEWLSFHPQEEAEYIVGRTLSSEFLDIVNKDGWEVRDVVDFFKLYASIIIELNSNKTDVRSDSTNFDFYVSGTLLDAVPQNLMRKEEGGWYFFDQEWTASESVPFTYLIFRSIVTLCSHLTVLGRPSDPEIRTWGDFITKLFGELKLPSFNDFKSVLISREVELYEAVSGKFSGKNFVDFLEANLPVRVDLYGRVEYLTAHLHEINGEVSILRSEVSRLNRVVLDAQRLAVKVSKFPFSMYFGVKKKYREIIQQISGA</sequence>
<dbReference type="GO" id="GO:0008168">
    <property type="term" value="F:methyltransferase activity"/>
    <property type="evidence" value="ECO:0007669"/>
    <property type="project" value="UniProtKB-KW"/>
</dbReference>
<dbReference type="CDD" id="cd02440">
    <property type="entry name" value="AdoMet_MTases"/>
    <property type="match status" value="1"/>
</dbReference>
<dbReference type="GO" id="GO:0032259">
    <property type="term" value="P:methylation"/>
    <property type="evidence" value="ECO:0007669"/>
    <property type="project" value="UniProtKB-KW"/>
</dbReference>
<dbReference type="Proteomes" id="UP000305410">
    <property type="component" value="Chromosome Linear"/>
</dbReference>
<keyword evidence="1" id="KW-0489">Methyltransferase</keyword>
<organism evidence="1 2">
    <name type="scientific">Agrobacterium tumefaciens</name>
    <dbReference type="NCBI Taxonomy" id="358"/>
    <lineage>
        <taxon>Bacteria</taxon>
        <taxon>Pseudomonadati</taxon>
        <taxon>Pseudomonadota</taxon>
        <taxon>Alphaproteobacteria</taxon>
        <taxon>Hyphomicrobiales</taxon>
        <taxon>Rhizobiaceae</taxon>
        <taxon>Rhizobium/Agrobacterium group</taxon>
        <taxon>Agrobacterium</taxon>
        <taxon>Agrobacterium tumefaciens complex</taxon>
    </lineage>
</organism>
<evidence type="ECO:0000313" key="2">
    <source>
        <dbReference type="Proteomes" id="UP000305410"/>
    </source>
</evidence>
<reference evidence="1" key="1">
    <citation type="submission" date="2019-04" db="EMBL/GenBank/DDBJ databases">
        <authorList>
            <person name="Chiang H.-Y."/>
            <person name="Huang Y.-Y."/>
            <person name="Chou L."/>
            <person name="Lai E.-M."/>
            <person name="Kuo C.-H."/>
        </authorList>
    </citation>
    <scope>NUCLEOTIDE SEQUENCE</scope>
    <source>
        <strain evidence="1">CFBP5506</strain>
    </source>
</reference>
<dbReference type="Pfam" id="PF13489">
    <property type="entry name" value="Methyltransf_23"/>
    <property type="match status" value="1"/>
</dbReference>